<protein>
    <submittedName>
        <fullName evidence="2">Uncharacterized protein</fullName>
    </submittedName>
</protein>
<evidence type="ECO:0000313" key="3">
    <source>
        <dbReference type="Proteomes" id="UP000673691"/>
    </source>
</evidence>
<feature type="non-terminal residue" evidence="2">
    <location>
        <position position="1"/>
    </location>
</feature>
<reference evidence="2 3" key="1">
    <citation type="journal article" name="Sci. Rep.">
        <title>Genome-scale phylogenetic analyses confirm Olpidium as the closest living zoosporic fungus to the non-flagellated, terrestrial fungi.</title>
        <authorList>
            <person name="Chang Y."/>
            <person name="Rochon D."/>
            <person name="Sekimoto S."/>
            <person name="Wang Y."/>
            <person name="Chovatia M."/>
            <person name="Sandor L."/>
            <person name="Salamov A."/>
            <person name="Grigoriev I.V."/>
            <person name="Stajich J.E."/>
            <person name="Spatafora J.W."/>
        </authorList>
    </citation>
    <scope>NUCLEOTIDE SEQUENCE [LARGE SCALE GENOMIC DNA]</scope>
    <source>
        <strain evidence="2">S191</strain>
    </source>
</reference>
<feature type="region of interest" description="Disordered" evidence="1">
    <location>
        <begin position="160"/>
        <end position="187"/>
    </location>
</feature>
<dbReference type="PANTHER" id="PTHR21540">
    <property type="entry name" value="RING FINGER AND SWIM DOMAIN-CONTAINING PROTEIN 2"/>
    <property type="match status" value="1"/>
</dbReference>
<dbReference type="AlphaFoldDB" id="A0A8H7ZVW5"/>
<dbReference type="OrthoDB" id="2122982at2759"/>
<comment type="caution">
    <text evidence="2">The sequence shown here is derived from an EMBL/GenBank/DDBJ whole genome shotgun (WGS) entry which is preliminary data.</text>
</comment>
<dbReference type="GO" id="GO:0061630">
    <property type="term" value="F:ubiquitin protein ligase activity"/>
    <property type="evidence" value="ECO:0007669"/>
    <property type="project" value="InterPro"/>
</dbReference>
<organism evidence="2 3">
    <name type="scientific">Olpidium bornovanus</name>
    <dbReference type="NCBI Taxonomy" id="278681"/>
    <lineage>
        <taxon>Eukaryota</taxon>
        <taxon>Fungi</taxon>
        <taxon>Fungi incertae sedis</taxon>
        <taxon>Olpidiomycota</taxon>
        <taxon>Olpidiomycotina</taxon>
        <taxon>Olpidiomycetes</taxon>
        <taxon>Olpidiales</taxon>
        <taxon>Olpidiaceae</taxon>
        <taxon>Olpidium</taxon>
    </lineage>
</organism>
<evidence type="ECO:0000256" key="1">
    <source>
        <dbReference type="SAM" id="MobiDB-lite"/>
    </source>
</evidence>
<gene>
    <name evidence="2" type="ORF">BJ554DRAFT_7847</name>
</gene>
<dbReference type="Proteomes" id="UP000673691">
    <property type="component" value="Unassembled WGS sequence"/>
</dbReference>
<accession>A0A8H7ZVW5</accession>
<evidence type="ECO:0000313" key="2">
    <source>
        <dbReference type="EMBL" id="KAG5460142.1"/>
    </source>
</evidence>
<dbReference type="EMBL" id="JAEFCI010005684">
    <property type="protein sequence ID" value="KAG5460142.1"/>
    <property type="molecule type" value="Genomic_DNA"/>
</dbReference>
<name>A0A8H7ZVW5_9FUNG</name>
<feature type="region of interest" description="Disordered" evidence="1">
    <location>
        <begin position="23"/>
        <end position="57"/>
    </location>
</feature>
<dbReference type="InterPro" id="IPR039903">
    <property type="entry name" value="Zswim2"/>
</dbReference>
<keyword evidence="3" id="KW-1185">Reference proteome</keyword>
<proteinExistence type="predicted"/>
<dbReference type="PANTHER" id="PTHR21540:SF0">
    <property type="entry name" value="PHD FAMILY PROTEIN"/>
    <property type="match status" value="1"/>
</dbReference>
<sequence length="276" mass="30385">GLGRCRPRDGHEDFRRLAHLGPLHCPEAGRRGRRGRRCGGDSSFRGRSDRQIRNRGLGGPFVGRRVLVDAGSGPVAQADCEATPEEEGEGRLVRRGDGWRRRREIEEEGGKAGRGRDAGEEAEAALLERIARAVQQRMYLVERHKRSDVEEEFAVLGSTGNVRRATPDPVAEPSGRSSLPGPEQNASAFTDFTKGNLCKHIFFVNLKVLRLSRDSPLLYQAGLLTSELCAVFANAIPDPAAVANEMVRNHYKRLKSGGQPGEDSNRKQVEGDCPIW</sequence>
<feature type="region of interest" description="Disordered" evidence="1">
    <location>
        <begin position="253"/>
        <end position="276"/>
    </location>
</feature>